<keyword evidence="10" id="KW-0472">Membrane</keyword>
<keyword evidence="3" id="KW-0597">Phosphoprotein</keyword>
<evidence type="ECO:0000256" key="7">
    <source>
        <dbReference type="ARBA" id="ARBA00022840"/>
    </source>
</evidence>
<keyword evidence="10" id="KW-0812">Transmembrane</keyword>
<keyword evidence="10" id="KW-1133">Transmembrane helix</keyword>
<proteinExistence type="predicted"/>
<comment type="caution">
    <text evidence="13">The sequence shown here is derived from an EMBL/GenBank/DDBJ whole genome shotgun (WGS) entry which is preliminary data.</text>
</comment>
<dbReference type="Proteomes" id="UP000559598">
    <property type="component" value="Unassembled WGS sequence"/>
</dbReference>
<dbReference type="InterPro" id="IPR000700">
    <property type="entry name" value="PAS-assoc_C"/>
</dbReference>
<dbReference type="InterPro" id="IPR035965">
    <property type="entry name" value="PAS-like_dom_sf"/>
</dbReference>
<comment type="catalytic activity">
    <reaction evidence="1">
        <text>ATP + protein L-histidine = ADP + protein N-phospho-L-histidine.</text>
        <dbReference type="EC" id="2.7.13.3"/>
    </reaction>
</comment>
<keyword evidence="4" id="KW-0808">Transferase</keyword>
<evidence type="ECO:0000256" key="8">
    <source>
        <dbReference type="ARBA" id="ARBA00022969"/>
    </source>
</evidence>
<keyword evidence="6" id="KW-0418">Kinase</keyword>
<dbReference type="GO" id="GO:0005524">
    <property type="term" value="F:ATP binding"/>
    <property type="evidence" value="ECO:0007669"/>
    <property type="project" value="UniProtKB-KW"/>
</dbReference>
<dbReference type="PROSITE" id="PS50109">
    <property type="entry name" value="HIS_KIN"/>
    <property type="match status" value="1"/>
</dbReference>
<evidence type="ECO:0000313" key="14">
    <source>
        <dbReference type="Proteomes" id="UP000559598"/>
    </source>
</evidence>
<evidence type="ECO:0000256" key="6">
    <source>
        <dbReference type="ARBA" id="ARBA00022777"/>
    </source>
</evidence>
<dbReference type="SUPFAM" id="SSF47384">
    <property type="entry name" value="Homodimeric domain of signal transducing histidine kinase"/>
    <property type="match status" value="1"/>
</dbReference>
<dbReference type="GO" id="GO:0030435">
    <property type="term" value="P:sporulation resulting in formation of a cellular spore"/>
    <property type="evidence" value="ECO:0007669"/>
    <property type="project" value="UniProtKB-KW"/>
</dbReference>
<reference evidence="13 14" key="1">
    <citation type="submission" date="2020-08" db="EMBL/GenBank/DDBJ databases">
        <title>Genomic Encyclopedia of Type Strains, Phase IV (KMG-IV): sequencing the most valuable type-strain genomes for metagenomic binning, comparative biology and taxonomic classification.</title>
        <authorList>
            <person name="Goeker M."/>
        </authorList>
    </citation>
    <scope>NUCLEOTIDE SEQUENCE [LARGE SCALE GENOMIC DNA]</scope>
    <source>
        <strain evidence="13 14">DSM 17075</strain>
    </source>
</reference>
<evidence type="ECO:0000256" key="10">
    <source>
        <dbReference type="SAM" id="Phobius"/>
    </source>
</evidence>
<dbReference type="Gene3D" id="3.30.450.20">
    <property type="entry name" value="PAS domain"/>
    <property type="match status" value="1"/>
</dbReference>
<protein>
    <recommendedName>
        <fullName evidence="2">histidine kinase</fullName>
        <ecNumber evidence="2">2.7.13.3</ecNumber>
    </recommendedName>
</protein>
<dbReference type="InterPro" id="IPR003661">
    <property type="entry name" value="HisK_dim/P_dom"/>
</dbReference>
<feature type="domain" description="PAC" evidence="12">
    <location>
        <begin position="149"/>
        <end position="201"/>
    </location>
</feature>
<dbReference type="SUPFAM" id="SSF55874">
    <property type="entry name" value="ATPase domain of HSP90 chaperone/DNA topoisomerase II/histidine kinase"/>
    <property type="match status" value="1"/>
</dbReference>
<keyword evidence="9" id="KW-0902">Two-component regulatory system</keyword>
<evidence type="ECO:0000256" key="5">
    <source>
        <dbReference type="ARBA" id="ARBA00022741"/>
    </source>
</evidence>
<feature type="transmembrane region" description="Helical" evidence="10">
    <location>
        <begin position="7"/>
        <end position="29"/>
    </location>
</feature>
<dbReference type="Pfam" id="PF00512">
    <property type="entry name" value="HisKA"/>
    <property type="match status" value="1"/>
</dbReference>
<dbReference type="InterPro" id="IPR005467">
    <property type="entry name" value="His_kinase_dom"/>
</dbReference>
<dbReference type="PRINTS" id="PR00344">
    <property type="entry name" value="BCTRLSENSOR"/>
</dbReference>
<keyword evidence="8" id="KW-0749">Sporulation</keyword>
<evidence type="ECO:0000256" key="2">
    <source>
        <dbReference type="ARBA" id="ARBA00012438"/>
    </source>
</evidence>
<evidence type="ECO:0000256" key="1">
    <source>
        <dbReference type="ARBA" id="ARBA00000085"/>
    </source>
</evidence>
<dbReference type="FunFam" id="1.10.287.130:FF:000040">
    <property type="entry name" value="PAS domain-containing sensor histidine kinase"/>
    <property type="match status" value="1"/>
</dbReference>
<keyword evidence="7" id="KW-0067">ATP-binding</keyword>
<dbReference type="PROSITE" id="PS50113">
    <property type="entry name" value="PAC"/>
    <property type="match status" value="1"/>
</dbReference>
<evidence type="ECO:0000256" key="4">
    <source>
        <dbReference type="ARBA" id="ARBA00022679"/>
    </source>
</evidence>
<gene>
    <name evidence="13" type="ORF">GGR02_001968</name>
</gene>
<dbReference type="InterPro" id="IPR036097">
    <property type="entry name" value="HisK_dim/P_sf"/>
</dbReference>
<sequence length="423" mass="48144">MLKKQKTVVLYLLFSVCWIVATDVILQMFHFDYPAQVIVSIAKGGLFVLLSAFFLYRMMEKSEQLKKTVEDEQQLSTLINSMPDFVCFKDSEGRWLRVNDFGRKLYHLEDVDYYGKTDLDLGEIVPFFKEAFAYCVKTDEEAWKKGAMTRAQESFMVPSGEMKTFDVIKVPLFDENGERKGLLTIGRDITQQKVAEELLLKKEKLSVLGELAAGIAHEIRNPLTSIKGFMQMMKETREVKEAYIDIVLEELERINQIVSELLVLAKPQSHCYKPFLLCEAIDYVVHLISHEALLNSVDVSIDNREPKVVIFGEKNQLIQVFINIMKNAIEAMPKGGKLNVRIWLEEENAHITIADTGIGISKERLEKIGEPFFTLKEKGMGLGLTTSTKIIHEHKGTINIDSEVGKGTVVHVSLPIYKEASRK</sequence>
<dbReference type="InterPro" id="IPR036890">
    <property type="entry name" value="HATPase_C_sf"/>
</dbReference>
<dbReference type="AlphaFoldDB" id="A0A840DRB8"/>
<keyword evidence="14" id="KW-1185">Reference proteome</keyword>
<evidence type="ECO:0000313" key="13">
    <source>
        <dbReference type="EMBL" id="MBB4074203.1"/>
    </source>
</evidence>
<dbReference type="EMBL" id="JACIDE010000012">
    <property type="protein sequence ID" value="MBB4074203.1"/>
    <property type="molecule type" value="Genomic_DNA"/>
</dbReference>
<dbReference type="CDD" id="cd00130">
    <property type="entry name" value="PAS"/>
    <property type="match status" value="1"/>
</dbReference>
<dbReference type="Gene3D" id="1.10.287.130">
    <property type="match status" value="1"/>
</dbReference>
<dbReference type="InterPro" id="IPR003594">
    <property type="entry name" value="HATPase_dom"/>
</dbReference>
<feature type="domain" description="Histidine kinase" evidence="11">
    <location>
        <begin position="214"/>
        <end position="418"/>
    </location>
</feature>
<dbReference type="CDD" id="cd00082">
    <property type="entry name" value="HisKA"/>
    <property type="match status" value="1"/>
</dbReference>
<feature type="transmembrane region" description="Helical" evidence="10">
    <location>
        <begin position="35"/>
        <end position="56"/>
    </location>
</feature>
<evidence type="ECO:0000259" key="11">
    <source>
        <dbReference type="PROSITE" id="PS50109"/>
    </source>
</evidence>
<dbReference type="InterPro" id="IPR013656">
    <property type="entry name" value="PAS_4"/>
</dbReference>
<organism evidence="13 14">
    <name type="scientific">Anoxybacteroides voinovskiense</name>
    <dbReference type="NCBI Taxonomy" id="230470"/>
    <lineage>
        <taxon>Bacteria</taxon>
        <taxon>Bacillati</taxon>
        <taxon>Bacillota</taxon>
        <taxon>Bacilli</taxon>
        <taxon>Bacillales</taxon>
        <taxon>Anoxybacillaceae</taxon>
        <taxon>Anoxybacteroides</taxon>
    </lineage>
</organism>
<dbReference type="EC" id="2.7.13.3" evidence="2"/>
<dbReference type="InterPro" id="IPR000014">
    <property type="entry name" value="PAS"/>
</dbReference>
<dbReference type="SMART" id="SM00387">
    <property type="entry name" value="HATPase_c"/>
    <property type="match status" value="1"/>
</dbReference>
<dbReference type="Gene3D" id="3.30.565.10">
    <property type="entry name" value="Histidine kinase-like ATPase, C-terminal domain"/>
    <property type="match status" value="1"/>
</dbReference>
<evidence type="ECO:0000259" key="12">
    <source>
        <dbReference type="PROSITE" id="PS50113"/>
    </source>
</evidence>
<name>A0A840DRB8_9BACL</name>
<dbReference type="GO" id="GO:0000155">
    <property type="term" value="F:phosphorelay sensor kinase activity"/>
    <property type="evidence" value="ECO:0007669"/>
    <property type="project" value="InterPro"/>
</dbReference>
<dbReference type="Pfam" id="PF08448">
    <property type="entry name" value="PAS_4"/>
    <property type="match status" value="1"/>
</dbReference>
<dbReference type="PANTHER" id="PTHR43065">
    <property type="entry name" value="SENSOR HISTIDINE KINASE"/>
    <property type="match status" value="1"/>
</dbReference>
<dbReference type="SUPFAM" id="SSF55785">
    <property type="entry name" value="PYP-like sensor domain (PAS domain)"/>
    <property type="match status" value="1"/>
</dbReference>
<dbReference type="InterPro" id="IPR004358">
    <property type="entry name" value="Sig_transdc_His_kin-like_C"/>
</dbReference>
<evidence type="ECO:0000256" key="9">
    <source>
        <dbReference type="ARBA" id="ARBA00023012"/>
    </source>
</evidence>
<accession>A0A840DRB8</accession>
<dbReference type="RefSeq" id="WP_183184498.1">
    <property type="nucleotide sequence ID" value="NZ_BMNP01000011.1"/>
</dbReference>
<dbReference type="PANTHER" id="PTHR43065:SF34">
    <property type="entry name" value="SPORULATION KINASE A"/>
    <property type="match status" value="1"/>
</dbReference>
<evidence type="ECO:0000256" key="3">
    <source>
        <dbReference type="ARBA" id="ARBA00022553"/>
    </source>
</evidence>
<keyword evidence="5" id="KW-0547">Nucleotide-binding</keyword>
<dbReference type="Pfam" id="PF02518">
    <property type="entry name" value="HATPase_c"/>
    <property type="match status" value="1"/>
</dbReference>
<dbReference type="SMART" id="SM00388">
    <property type="entry name" value="HisKA"/>
    <property type="match status" value="1"/>
</dbReference>
<dbReference type="NCBIfam" id="TIGR00229">
    <property type="entry name" value="sensory_box"/>
    <property type="match status" value="1"/>
</dbReference>